<feature type="compositionally biased region" description="Acidic residues" evidence="1">
    <location>
        <begin position="70"/>
        <end position="89"/>
    </location>
</feature>
<protein>
    <recommendedName>
        <fullName evidence="2">DUF5667 domain-containing protein</fullName>
    </recommendedName>
</protein>
<feature type="region of interest" description="Disordered" evidence="1">
    <location>
        <begin position="261"/>
        <end position="333"/>
    </location>
</feature>
<dbReference type="EMBL" id="LBTF01000016">
    <property type="protein sequence ID" value="KKQ35386.1"/>
    <property type="molecule type" value="Genomic_DNA"/>
</dbReference>
<name>A0A0G0K424_9BACT</name>
<feature type="region of interest" description="Disordered" evidence="1">
    <location>
        <begin position="188"/>
        <end position="208"/>
    </location>
</feature>
<feature type="region of interest" description="Disordered" evidence="1">
    <location>
        <begin position="68"/>
        <end position="89"/>
    </location>
</feature>
<dbReference type="InterPro" id="IPR043725">
    <property type="entry name" value="DUF5667"/>
</dbReference>
<accession>A0A0G0K424</accession>
<dbReference type="Pfam" id="PF18915">
    <property type="entry name" value="DUF5667"/>
    <property type="match status" value="1"/>
</dbReference>
<gene>
    <name evidence="3" type="ORF">US50_C0016G0016</name>
</gene>
<organism evidence="3 4">
    <name type="scientific">Candidatus Nomurabacteria bacterium GW2011_GWB1_37_5</name>
    <dbReference type="NCBI Taxonomy" id="1618742"/>
    <lineage>
        <taxon>Bacteria</taxon>
        <taxon>Candidatus Nomuraibacteriota</taxon>
    </lineage>
</organism>
<reference evidence="3 4" key="1">
    <citation type="journal article" date="2015" name="Nature">
        <title>rRNA introns, odd ribosomes, and small enigmatic genomes across a large radiation of phyla.</title>
        <authorList>
            <person name="Brown C.T."/>
            <person name="Hug L.A."/>
            <person name="Thomas B.C."/>
            <person name="Sharon I."/>
            <person name="Castelle C.J."/>
            <person name="Singh A."/>
            <person name="Wilkins M.J."/>
            <person name="Williams K.H."/>
            <person name="Banfield J.F."/>
        </authorList>
    </citation>
    <scope>NUCLEOTIDE SEQUENCE [LARGE SCALE GENOMIC DNA]</scope>
</reference>
<sequence>MIALFIAVLVAVGIGGTAIVSDNARPGDALFGIDQAVENVRISLAGKEKKNKLRVRFAEERIKEVRELKEEGDEADDSAESLTDEEDENITTSIESALDLLTDLDEAEETDNALLEGLADDLTGYLENLPADARVQVSDDRLRIKFEGGPEKIEIKDQGDDKTKIDVRTEEGRLRVEVKDGQIEIKTKLEESENNDSSDDTTTGLDEAEAKILSDKTIIEVEIGDEKTTFASSAVTREEIIAAIIAKFPSLSAEEVGAILKIETEDSDEEEVGDQDDDLNDDSDEDEIDDVDDEDIEDDNGDDEDNNDEDSSNDDNDESEDEDNSGSGSEDDR</sequence>
<evidence type="ECO:0000256" key="1">
    <source>
        <dbReference type="SAM" id="MobiDB-lite"/>
    </source>
</evidence>
<evidence type="ECO:0000313" key="4">
    <source>
        <dbReference type="Proteomes" id="UP000033876"/>
    </source>
</evidence>
<dbReference type="AlphaFoldDB" id="A0A0G0K424"/>
<feature type="compositionally biased region" description="Acidic residues" evidence="1">
    <location>
        <begin position="265"/>
        <end position="333"/>
    </location>
</feature>
<feature type="domain" description="DUF5667" evidence="2">
    <location>
        <begin position="25"/>
        <end position="109"/>
    </location>
</feature>
<dbReference type="Proteomes" id="UP000033876">
    <property type="component" value="Unassembled WGS sequence"/>
</dbReference>
<comment type="caution">
    <text evidence="3">The sequence shown here is derived from an EMBL/GenBank/DDBJ whole genome shotgun (WGS) entry which is preliminary data.</text>
</comment>
<proteinExistence type="predicted"/>
<evidence type="ECO:0000313" key="3">
    <source>
        <dbReference type="EMBL" id="KKQ35386.1"/>
    </source>
</evidence>
<evidence type="ECO:0000259" key="2">
    <source>
        <dbReference type="Pfam" id="PF18915"/>
    </source>
</evidence>